<feature type="chain" id="PRO_5040361747" evidence="1">
    <location>
        <begin position="19"/>
        <end position="100"/>
    </location>
</feature>
<protein>
    <submittedName>
        <fullName evidence="2">Uncharacterized protein</fullName>
    </submittedName>
</protein>
<feature type="signal peptide" evidence="1">
    <location>
        <begin position="1"/>
        <end position="18"/>
    </location>
</feature>
<dbReference type="Proteomes" id="UP000235145">
    <property type="component" value="Unassembled WGS sequence"/>
</dbReference>
<dbReference type="AlphaFoldDB" id="A0A9R1UZK1"/>
<proteinExistence type="predicted"/>
<gene>
    <name evidence="2" type="ORF">LSAT_V11C700360860</name>
</gene>
<keyword evidence="3" id="KW-1185">Reference proteome</keyword>
<sequence length="100" mass="11409">MWCLTQTEVCLYLPFALALYLSSIALGSKPSSRICGGHWVTRLALSYEVETSWMVLILIREMGTTALRKMHALTQVGRQWRIPDDNIMEPIQQVESEDIP</sequence>
<keyword evidence="1" id="KW-0732">Signal</keyword>
<organism evidence="2 3">
    <name type="scientific">Lactuca sativa</name>
    <name type="common">Garden lettuce</name>
    <dbReference type="NCBI Taxonomy" id="4236"/>
    <lineage>
        <taxon>Eukaryota</taxon>
        <taxon>Viridiplantae</taxon>
        <taxon>Streptophyta</taxon>
        <taxon>Embryophyta</taxon>
        <taxon>Tracheophyta</taxon>
        <taxon>Spermatophyta</taxon>
        <taxon>Magnoliopsida</taxon>
        <taxon>eudicotyledons</taxon>
        <taxon>Gunneridae</taxon>
        <taxon>Pentapetalae</taxon>
        <taxon>asterids</taxon>
        <taxon>campanulids</taxon>
        <taxon>Asterales</taxon>
        <taxon>Asteraceae</taxon>
        <taxon>Cichorioideae</taxon>
        <taxon>Cichorieae</taxon>
        <taxon>Lactucinae</taxon>
        <taxon>Lactuca</taxon>
    </lineage>
</organism>
<evidence type="ECO:0000256" key="1">
    <source>
        <dbReference type="SAM" id="SignalP"/>
    </source>
</evidence>
<accession>A0A9R1UZK1</accession>
<evidence type="ECO:0000313" key="3">
    <source>
        <dbReference type="Proteomes" id="UP000235145"/>
    </source>
</evidence>
<reference evidence="2 3" key="1">
    <citation type="journal article" date="2017" name="Nat. Commun.">
        <title>Genome assembly with in vitro proximity ligation data and whole-genome triplication in lettuce.</title>
        <authorList>
            <person name="Reyes-Chin-Wo S."/>
            <person name="Wang Z."/>
            <person name="Yang X."/>
            <person name="Kozik A."/>
            <person name="Arikit S."/>
            <person name="Song C."/>
            <person name="Xia L."/>
            <person name="Froenicke L."/>
            <person name="Lavelle D.O."/>
            <person name="Truco M.J."/>
            <person name="Xia R."/>
            <person name="Zhu S."/>
            <person name="Xu C."/>
            <person name="Xu H."/>
            <person name="Xu X."/>
            <person name="Cox K."/>
            <person name="Korf I."/>
            <person name="Meyers B.C."/>
            <person name="Michelmore R.W."/>
        </authorList>
    </citation>
    <scope>NUCLEOTIDE SEQUENCE [LARGE SCALE GENOMIC DNA]</scope>
    <source>
        <strain evidence="3">cv. Salinas</strain>
        <tissue evidence="2">Seedlings</tissue>
    </source>
</reference>
<evidence type="ECO:0000313" key="2">
    <source>
        <dbReference type="EMBL" id="KAJ0195660.1"/>
    </source>
</evidence>
<dbReference type="EMBL" id="NBSK02000007">
    <property type="protein sequence ID" value="KAJ0195660.1"/>
    <property type="molecule type" value="Genomic_DNA"/>
</dbReference>
<name>A0A9R1UZK1_LACSA</name>
<comment type="caution">
    <text evidence="2">The sequence shown here is derived from an EMBL/GenBank/DDBJ whole genome shotgun (WGS) entry which is preliminary data.</text>
</comment>